<evidence type="ECO:0000313" key="4">
    <source>
        <dbReference type="EMBL" id="PKI78663.1"/>
    </source>
</evidence>
<evidence type="ECO:0000259" key="2">
    <source>
        <dbReference type="Pfam" id="PF02214"/>
    </source>
</evidence>
<feature type="domain" description="At2g24240-like C-terminal beta-propeller" evidence="3">
    <location>
        <begin position="48"/>
        <end position="116"/>
    </location>
</feature>
<comment type="caution">
    <text evidence="4">The sequence shown here is derived from an EMBL/GenBank/DDBJ whole genome shotgun (WGS) entry which is preliminary data.</text>
</comment>
<dbReference type="AlphaFoldDB" id="A0A2I0LDA8"/>
<proteinExistence type="predicted"/>
<dbReference type="Proteomes" id="UP000233551">
    <property type="component" value="Unassembled WGS sequence"/>
</dbReference>
<dbReference type="Pfam" id="PF02214">
    <property type="entry name" value="BTB_2"/>
    <property type="match status" value="1"/>
</dbReference>
<dbReference type="Pfam" id="PF25279">
    <property type="entry name" value="Beta_prop_At2g24240"/>
    <property type="match status" value="1"/>
</dbReference>
<organism evidence="4 5">
    <name type="scientific">Punica granatum</name>
    <name type="common">Pomegranate</name>
    <dbReference type="NCBI Taxonomy" id="22663"/>
    <lineage>
        <taxon>Eukaryota</taxon>
        <taxon>Viridiplantae</taxon>
        <taxon>Streptophyta</taxon>
        <taxon>Embryophyta</taxon>
        <taxon>Tracheophyta</taxon>
        <taxon>Spermatophyta</taxon>
        <taxon>Magnoliopsida</taxon>
        <taxon>eudicotyledons</taxon>
        <taxon>Gunneridae</taxon>
        <taxon>Pentapetalae</taxon>
        <taxon>rosids</taxon>
        <taxon>malvids</taxon>
        <taxon>Myrtales</taxon>
        <taxon>Lythraceae</taxon>
        <taxon>Punica</taxon>
    </lineage>
</organism>
<evidence type="ECO:0000259" key="3">
    <source>
        <dbReference type="Pfam" id="PF25279"/>
    </source>
</evidence>
<dbReference type="EMBL" id="PGOL01000037">
    <property type="protein sequence ID" value="PKI78663.1"/>
    <property type="molecule type" value="Genomic_DNA"/>
</dbReference>
<keyword evidence="5" id="KW-1185">Reference proteome</keyword>
<dbReference type="STRING" id="22663.A0A2I0LDA8"/>
<dbReference type="GO" id="GO:0016567">
    <property type="term" value="P:protein ubiquitination"/>
    <property type="evidence" value="ECO:0007669"/>
    <property type="project" value="UniProtKB-UniPathway"/>
</dbReference>
<evidence type="ECO:0000256" key="1">
    <source>
        <dbReference type="ARBA" id="ARBA00004906"/>
    </source>
</evidence>
<name>A0A2I0LDA8_PUNGR</name>
<feature type="domain" description="Potassium channel tetramerisation-type BTB" evidence="2">
    <location>
        <begin position="8"/>
        <end position="40"/>
    </location>
</feature>
<reference evidence="4 5" key="1">
    <citation type="submission" date="2017-11" db="EMBL/GenBank/DDBJ databases">
        <title>De-novo sequencing of pomegranate (Punica granatum L.) genome.</title>
        <authorList>
            <person name="Akparov Z."/>
            <person name="Amiraslanov A."/>
            <person name="Hajiyeva S."/>
            <person name="Abbasov M."/>
            <person name="Kaur K."/>
            <person name="Hamwieh A."/>
            <person name="Solovyev V."/>
            <person name="Salamov A."/>
            <person name="Braich B."/>
            <person name="Kosarev P."/>
            <person name="Mahmoud A."/>
            <person name="Hajiyev E."/>
            <person name="Babayeva S."/>
            <person name="Izzatullayeva V."/>
            <person name="Mammadov A."/>
            <person name="Mammadov A."/>
            <person name="Sharifova S."/>
            <person name="Ojaghi J."/>
            <person name="Eynullazada K."/>
            <person name="Bayramov B."/>
            <person name="Abdulazimova A."/>
            <person name="Shahmuradov I."/>
        </authorList>
    </citation>
    <scope>NUCLEOTIDE SEQUENCE [LARGE SCALE GENOMIC DNA]</scope>
    <source>
        <strain evidence="5">cv. AG2017</strain>
        <tissue evidence="4">Leaf</tissue>
    </source>
</reference>
<dbReference type="SUPFAM" id="SSF54695">
    <property type="entry name" value="POZ domain"/>
    <property type="match status" value="1"/>
</dbReference>
<dbReference type="InterPro" id="IPR003131">
    <property type="entry name" value="T1-type_BTB"/>
</dbReference>
<comment type="pathway">
    <text evidence="1">Protein modification; protein ubiquitination.</text>
</comment>
<accession>A0A2I0LDA8</accession>
<evidence type="ECO:0000313" key="5">
    <source>
        <dbReference type="Proteomes" id="UP000233551"/>
    </source>
</evidence>
<evidence type="ECO:0008006" key="6">
    <source>
        <dbReference type="Google" id="ProtNLM"/>
    </source>
</evidence>
<gene>
    <name evidence="4" type="ORF">CRG98_000888</name>
</gene>
<dbReference type="InterPro" id="IPR057441">
    <property type="entry name" value="Beta_prop_At2g24240"/>
</dbReference>
<protein>
    <recommendedName>
        <fullName evidence="6">BTB domain-containing protein</fullName>
    </recommendedName>
</protein>
<dbReference type="UniPathway" id="UPA00143"/>
<dbReference type="Gene3D" id="3.30.710.10">
    <property type="entry name" value="Potassium Channel Kv1.1, Chain A"/>
    <property type="match status" value="1"/>
</dbReference>
<dbReference type="GO" id="GO:0051260">
    <property type="term" value="P:protein homooligomerization"/>
    <property type="evidence" value="ECO:0007669"/>
    <property type="project" value="InterPro"/>
</dbReference>
<sequence length="123" mass="14137">MGINGDLVRFNVGGKRFKTTATTLANAGHNSFFAALFNENWDLQPAIDKGCRLQLEYYEGQLLLSMNDRTSVHQGNDFDCRTELQRSDRAYIRDFSIGENQLFMLGNKENAFDVWDYPRPSFL</sequence>
<dbReference type="InterPro" id="IPR011333">
    <property type="entry name" value="SKP1/BTB/POZ_sf"/>
</dbReference>